<proteinExistence type="predicted"/>
<evidence type="ECO:0008006" key="4">
    <source>
        <dbReference type="Google" id="ProtNLM"/>
    </source>
</evidence>
<evidence type="ECO:0000313" key="2">
    <source>
        <dbReference type="EMBL" id="CAK7349196.1"/>
    </source>
</evidence>
<dbReference type="InterPro" id="IPR022228">
    <property type="entry name" value="DUF3755"/>
</dbReference>
<gene>
    <name evidence="2" type="ORF">DCAF_LOCUS21907</name>
</gene>
<name>A0AAV1SCL4_9ROSI</name>
<dbReference type="Proteomes" id="UP001314170">
    <property type="component" value="Unassembled WGS sequence"/>
</dbReference>
<feature type="compositionally biased region" description="Polar residues" evidence="1">
    <location>
        <begin position="17"/>
        <end position="29"/>
    </location>
</feature>
<organism evidence="2 3">
    <name type="scientific">Dovyalis caffra</name>
    <dbReference type="NCBI Taxonomy" id="77055"/>
    <lineage>
        <taxon>Eukaryota</taxon>
        <taxon>Viridiplantae</taxon>
        <taxon>Streptophyta</taxon>
        <taxon>Embryophyta</taxon>
        <taxon>Tracheophyta</taxon>
        <taxon>Spermatophyta</taxon>
        <taxon>Magnoliopsida</taxon>
        <taxon>eudicotyledons</taxon>
        <taxon>Gunneridae</taxon>
        <taxon>Pentapetalae</taxon>
        <taxon>rosids</taxon>
        <taxon>fabids</taxon>
        <taxon>Malpighiales</taxon>
        <taxon>Salicaceae</taxon>
        <taxon>Flacourtieae</taxon>
        <taxon>Dovyalis</taxon>
    </lineage>
</organism>
<dbReference type="Pfam" id="PF12579">
    <property type="entry name" value="DUF3755"/>
    <property type="match status" value="1"/>
</dbReference>
<dbReference type="PANTHER" id="PTHR14000:SF1">
    <property type="entry name" value="HISTONE H2A DEUBIQUITINASE (DUF3755)"/>
    <property type="match status" value="1"/>
</dbReference>
<evidence type="ECO:0000313" key="3">
    <source>
        <dbReference type="Proteomes" id="UP001314170"/>
    </source>
</evidence>
<sequence>MVMAVSANNNDNNNNNQEATASQKSPSTANGVPVNSTNNGVSSNTNNLSTGDAVNSKTQSSLRHDPGISVEWTPDEQSILDDLLSKYASESNLVRYAKIAMKLKDKTVRDVALRCRWMTKQSANRTLWNLVPDVVGGILEQCNILTCTPCLVAVGYYGDWSSGKGLDLGCVLRLVSLFNGFHSSTKKRKMAREGKKNIQQGKIRIERVLIVGKVSAIDMCLRRSIALYVKCVCGIIVIKRVMIALCSAIEKATDSSTKSSSHLTTRPNGPSYAPPIIPIDNDDGVSYKDNLSFADIGGETGELLEKNAQILSQISSNFASFQVMYRYLNLISANQAMIAEMIPSCCLSDPHNMMLGVTRDKFTIHDNISLLCKSRENILALLNDKFCSLNDMPETMEQMPRLPVNLNEELASNILPPPSH</sequence>
<dbReference type="Gene3D" id="1.10.10.60">
    <property type="entry name" value="Homeodomain-like"/>
    <property type="match status" value="1"/>
</dbReference>
<dbReference type="PANTHER" id="PTHR14000">
    <property type="entry name" value="FINGER CCCH DOMAIN PROTEIN, PUTATIVE (DUF3755)-RELATED"/>
    <property type="match status" value="1"/>
</dbReference>
<feature type="region of interest" description="Disordered" evidence="1">
    <location>
        <begin position="1"/>
        <end position="68"/>
    </location>
</feature>
<feature type="compositionally biased region" description="Low complexity" evidence="1">
    <location>
        <begin position="30"/>
        <end position="51"/>
    </location>
</feature>
<dbReference type="AlphaFoldDB" id="A0AAV1SCL4"/>
<dbReference type="InterPro" id="IPR001005">
    <property type="entry name" value="SANT/Myb"/>
</dbReference>
<accession>A0AAV1SCL4</accession>
<evidence type="ECO:0000256" key="1">
    <source>
        <dbReference type="SAM" id="MobiDB-lite"/>
    </source>
</evidence>
<protein>
    <recommendedName>
        <fullName evidence="4">Myb-like domain-containing protein</fullName>
    </recommendedName>
</protein>
<comment type="caution">
    <text evidence="2">The sequence shown here is derived from an EMBL/GenBank/DDBJ whole genome shotgun (WGS) entry which is preliminary data.</text>
</comment>
<feature type="compositionally biased region" description="Polar residues" evidence="1">
    <location>
        <begin position="52"/>
        <end position="61"/>
    </location>
</feature>
<dbReference type="CDD" id="cd00167">
    <property type="entry name" value="SANT"/>
    <property type="match status" value="1"/>
</dbReference>
<dbReference type="EMBL" id="CAWUPB010001173">
    <property type="protein sequence ID" value="CAK7349196.1"/>
    <property type="molecule type" value="Genomic_DNA"/>
</dbReference>
<keyword evidence="3" id="KW-1185">Reference proteome</keyword>
<reference evidence="2 3" key="1">
    <citation type="submission" date="2024-01" db="EMBL/GenBank/DDBJ databases">
        <authorList>
            <person name="Waweru B."/>
        </authorList>
    </citation>
    <scope>NUCLEOTIDE SEQUENCE [LARGE SCALE GENOMIC DNA]</scope>
</reference>